<dbReference type="AlphaFoldDB" id="A0A261FEY6"/>
<keyword evidence="5" id="KW-1185">Reference proteome</keyword>
<proteinExistence type="inferred from homology"/>
<sequence length="515" mass="58052">MGLIFAARTLWRRRFPGGLRDSSGGRRRPRILHAASAPESAGLTLRVPNARASSQLDFRTTGRVTVACMTLLSKYYVPGLAIEDHSIDVPLDWTGHEPGQGFDGETLKLFYRVVTAPEHVHDDLPLLVFLQGGPGGAGPRLTSLQSEIWVKDAVKRFRIVLPDQRGTGRSTPVDSHTMARFADPHDQAAYLKRFLAGSIVRDFEHLRLTEFHGRKWVSLGQSYGGFLTLAYLSLYPQGLLASFTTGGIPYVAADADAVYSHTFPRMIEKNRQFYERYPQDVERVAAIADILTASDVHLPNGDPLSIHRLQLLGSDFGMKPSFERLHWLLDTAFVDGDGSASRSSYLTDGFLMGVLTSTQTYNKPLYWTLQEFIYANGECEPIRWAAQRERDKHPEFDPSHRPLLFTGEASFPWMFEEGGALIPFRNAMDILMEDGHWDKIYDLDQLARNEVPLQAAVYYDDMYVDSTLQLKTLKNLGNSHAWVTNEYEHDGVHSGHVFQRLFEEALNRGDLEALF</sequence>
<evidence type="ECO:0000313" key="4">
    <source>
        <dbReference type="EMBL" id="OZG57585.1"/>
    </source>
</evidence>
<comment type="caution">
    <text evidence="4">The sequence shown here is derived from an EMBL/GenBank/DDBJ whole genome shotgun (WGS) entry which is preliminary data.</text>
</comment>
<keyword evidence="2" id="KW-0378">Hydrolase</keyword>
<dbReference type="GO" id="GO:0006508">
    <property type="term" value="P:proteolysis"/>
    <property type="evidence" value="ECO:0007669"/>
    <property type="project" value="InterPro"/>
</dbReference>
<dbReference type="GO" id="GO:0004177">
    <property type="term" value="F:aminopeptidase activity"/>
    <property type="evidence" value="ECO:0007669"/>
    <property type="project" value="UniProtKB-EC"/>
</dbReference>
<dbReference type="EMBL" id="MWWW01000027">
    <property type="protein sequence ID" value="OZG57585.1"/>
    <property type="molecule type" value="Genomic_DNA"/>
</dbReference>
<dbReference type="PANTHER" id="PTHR43248:SF2">
    <property type="entry name" value="PROLYL AMINOPEPTIDASE"/>
    <property type="match status" value="1"/>
</dbReference>
<dbReference type="Gene3D" id="3.40.50.1820">
    <property type="entry name" value="alpha/beta hydrolase"/>
    <property type="match status" value="1"/>
</dbReference>
<comment type="similarity">
    <text evidence="1">Belongs to the peptidase S33 family.</text>
</comment>
<evidence type="ECO:0000313" key="5">
    <source>
        <dbReference type="Proteomes" id="UP000216871"/>
    </source>
</evidence>
<protein>
    <submittedName>
        <fullName evidence="4">Proline iminopeptidase</fullName>
    </submittedName>
</protein>
<accession>A0A261FEY6</accession>
<gene>
    <name evidence="4" type="ORF">BMYO_1904</name>
</gene>
<evidence type="ECO:0000256" key="1">
    <source>
        <dbReference type="ARBA" id="ARBA00010088"/>
    </source>
</evidence>
<evidence type="ECO:0000259" key="3">
    <source>
        <dbReference type="Pfam" id="PF00561"/>
    </source>
</evidence>
<dbReference type="PANTHER" id="PTHR43248">
    <property type="entry name" value="2-SUCCINYL-6-HYDROXY-2,4-CYCLOHEXADIENE-1-CARBOXYLATE SYNTHASE"/>
    <property type="match status" value="1"/>
</dbReference>
<dbReference type="InterPro" id="IPR000073">
    <property type="entry name" value="AB_hydrolase_1"/>
</dbReference>
<reference evidence="4 5" key="1">
    <citation type="journal article" date="2017" name="BMC Genomics">
        <title>Comparative genomic and phylogenomic analyses of the Bifidobacteriaceae family.</title>
        <authorList>
            <person name="Lugli G.A."/>
            <person name="Milani C."/>
            <person name="Turroni F."/>
            <person name="Duranti S."/>
            <person name="Mancabelli L."/>
            <person name="Mangifesta M."/>
            <person name="Ferrario C."/>
            <person name="Modesto M."/>
            <person name="Mattarelli P."/>
            <person name="Jiri K."/>
            <person name="van Sinderen D."/>
            <person name="Ventura M."/>
        </authorList>
    </citation>
    <scope>NUCLEOTIDE SEQUENCE [LARGE SCALE GENOMIC DNA]</scope>
    <source>
        <strain evidence="4 5">DSM 100196</strain>
    </source>
</reference>
<dbReference type="Proteomes" id="UP000216871">
    <property type="component" value="Unassembled WGS sequence"/>
</dbReference>
<dbReference type="PRINTS" id="PR00793">
    <property type="entry name" value="PROAMNOPTASE"/>
</dbReference>
<dbReference type="InterPro" id="IPR051601">
    <property type="entry name" value="Serine_prot/Carboxylest_S33"/>
</dbReference>
<dbReference type="SUPFAM" id="SSF53474">
    <property type="entry name" value="alpha/beta-Hydrolases"/>
    <property type="match status" value="1"/>
</dbReference>
<dbReference type="Pfam" id="PF00561">
    <property type="entry name" value="Abhydrolase_1"/>
    <property type="match status" value="1"/>
</dbReference>
<name>A0A261FEY6_9BIFI</name>
<organism evidence="4 5">
    <name type="scientific">Bifidobacterium myosotis</name>
    <dbReference type="NCBI Taxonomy" id="1630166"/>
    <lineage>
        <taxon>Bacteria</taxon>
        <taxon>Bacillati</taxon>
        <taxon>Actinomycetota</taxon>
        <taxon>Actinomycetes</taxon>
        <taxon>Bifidobacteriales</taxon>
        <taxon>Bifidobacteriaceae</taxon>
        <taxon>Bifidobacterium</taxon>
    </lineage>
</organism>
<evidence type="ECO:0000256" key="2">
    <source>
        <dbReference type="ARBA" id="ARBA00022801"/>
    </source>
</evidence>
<dbReference type="InterPro" id="IPR029058">
    <property type="entry name" value="AB_hydrolase_fold"/>
</dbReference>
<dbReference type="InterPro" id="IPR002410">
    <property type="entry name" value="Peptidase_S33"/>
</dbReference>
<feature type="domain" description="AB hydrolase-1" evidence="3">
    <location>
        <begin position="125"/>
        <end position="278"/>
    </location>
</feature>